<feature type="domain" description="Rhodanese" evidence="1">
    <location>
        <begin position="70"/>
        <end position="169"/>
    </location>
</feature>
<reference evidence="2" key="1">
    <citation type="submission" date="2020-11" db="EMBL/GenBank/DDBJ databases">
        <authorList>
            <person name="Whiteford S."/>
        </authorList>
    </citation>
    <scope>NUCLEOTIDE SEQUENCE</scope>
</reference>
<dbReference type="PROSITE" id="PS50206">
    <property type="entry name" value="RHODANESE_3"/>
    <property type="match status" value="1"/>
</dbReference>
<dbReference type="CDD" id="cd01519">
    <property type="entry name" value="RHOD_HSP67B2"/>
    <property type="match status" value="1"/>
</dbReference>
<dbReference type="InterPro" id="IPR036873">
    <property type="entry name" value="Rhodanese-like_dom_sf"/>
</dbReference>
<organism evidence="2 3">
    <name type="scientific">Plutella xylostella</name>
    <name type="common">Diamondback moth</name>
    <name type="synonym">Plutella maculipennis</name>
    <dbReference type="NCBI Taxonomy" id="51655"/>
    <lineage>
        <taxon>Eukaryota</taxon>
        <taxon>Metazoa</taxon>
        <taxon>Ecdysozoa</taxon>
        <taxon>Arthropoda</taxon>
        <taxon>Hexapoda</taxon>
        <taxon>Insecta</taxon>
        <taxon>Pterygota</taxon>
        <taxon>Neoptera</taxon>
        <taxon>Endopterygota</taxon>
        <taxon>Lepidoptera</taxon>
        <taxon>Glossata</taxon>
        <taxon>Ditrysia</taxon>
        <taxon>Yponomeutoidea</taxon>
        <taxon>Plutellidae</taxon>
        <taxon>Plutella</taxon>
    </lineage>
</organism>
<sequence>MYSKVIRNITLLSKFKVVSQYANNYPACSSSLISTINTSPQLVVAARRQYSNSTPEEMIVDFDYVKKASAAKNKVIIDVREPDEIKEHGKIPNSINIPLGDVSSALSTLPDEEFEKLYGTKKPTEDAEIIFYCMIGKRSGMAQQNAISLGFQNARNYLGSWTDWARKSN</sequence>
<dbReference type="PANTHER" id="PTHR44086">
    <property type="entry name" value="THIOSULFATE SULFURTRANSFERASE RDL2, MITOCHONDRIAL-RELATED"/>
    <property type="match status" value="1"/>
</dbReference>
<dbReference type="Proteomes" id="UP000653454">
    <property type="component" value="Unassembled WGS sequence"/>
</dbReference>
<name>A0A8S4G855_PLUXY</name>
<proteinExistence type="predicted"/>
<keyword evidence="3" id="KW-1185">Reference proteome</keyword>
<evidence type="ECO:0000313" key="2">
    <source>
        <dbReference type="EMBL" id="CAG9136054.1"/>
    </source>
</evidence>
<comment type="caution">
    <text evidence="2">The sequence shown here is derived from an EMBL/GenBank/DDBJ whole genome shotgun (WGS) entry which is preliminary data.</text>
</comment>
<dbReference type="EMBL" id="CAJHNJ030000123">
    <property type="protein sequence ID" value="CAG9136054.1"/>
    <property type="molecule type" value="Genomic_DNA"/>
</dbReference>
<accession>A0A8S4G855</accession>
<dbReference type="SUPFAM" id="SSF52821">
    <property type="entry name" value="Rhodanese/Cell cycle control phosphatase"/>
    <property type="match status" value="1"/>
</dbReference>
<dbReference type="InterPro" id="IPR001763">
    <property type="entry name" value="Rhodanese-like_dom"/>
</dbReference>
<gene>
    <name evidence="2" type="ORF">PLXY2_LOCUS14314</name>
</gene>
<dbReference type="SMART" id="SM00450">
    <property type="entry name" value="RHOD"/>
    <property type="match status" value="1"/>
</dbReference>
<protein>
    <submittedName>
        <fullName evidence="2">(diamondback moth) hypothetical protein</fullName>
    </submittedName>
</protein>
<dbReference type="Pfam" id="PF00581">
    <property type="entry name" value="Rhodanese"/>
    <property type="match status" value="1"/>
</dbReference>
<evidence type="ECO:0000259" key="1">
    <source>
        <dbReference type="PROSITE" id="PS50206"/>
    </source>
</evidence>
<dbReference type="AlphaFoldDB" id="A0A8S4G855"/>
<dbReference type="Gene3D" id="3.40.250.10">
    <property type="entry name" value="Rhodanese-like domain"/>
    <property type="match status" value="1"/>
</dbReference>
<evidence type="ECO:0000313" key="3">
    <source>
        <dbReference type="Proteomes" id="UP000653454"/>
    </source>
</evidence>
<dbReference type="PANTHER" id="PTHR44086:SF10">
    <property type="entry name" value="THIOSULFATE SULFURTRANSFERASE_RHODANESE-LIKE DOMAIN-CONTAINING PROTEIN 3"/>
    <property type="match status" value="1"/>
</dbReference>